<dbReference type="KEGG" id="tad:TRIADDRAFT_61685"/>
<evidence type="ECO:0008006" key="3">
    <source>
        <dbReference type="Google" id="ProtNLM"/>
    </source>
</evidence>
<dbReference type="GeneID" id="6758873"/>
<gene>
    <name evidence="1" type="ORF">TRIADDRAFT_61685</name>
</gene>
<reference evidence="1 2" key="1">
    <citation type="journal article" date="2008" name="Nature">
        <title>The Trichoplax genome and the nature of placozoans.</title>
        <authorList>
            <person name="Srivastava M."/>
            <person name="Begovic E."/>
            <person name="Chapman J."/>
            <person name="Putnam N.H."/>
            <person name="Hellsten U."/>
            <person name="Kawashima T."/>
            <person name="Kuo A."/>
            <person name="Mitros T."/>
            <person name="Salamov A."/>
            <person name="Carpenter M.L."/>
            <person name="Signorovitch A.Y."/>
            <person name="Moreno M.A."/>
            <person name="Kamm K."/>
            <person name="Grimwood J."/>
            <person name="Schmutz J."/>
            <person name="Shapiro H."/>
            <person name="Grigoriev I.V."/>
            <person name="Buss L.W."/>
            <person name="Schierwater B."/>
            <person name="Dellaporta S.L."/>
            <person name="Rokhsar D.S."/>
        </authorList>
    </citation>
    <scope>NUCLEOTIDE SEQUENCE [LARGE SCALE GENOMIC DNA]</scope>
    <source>
        <strain evidence="1 2">Grell-BS-1999</strain>
    </source>
</reference>
<organism evidence="1 2">
    <name type="scientific">Trichoplax adhaerens</name>
    <name type="common">Trichoplax reptans</name>
    <dbReference type="NCBI Taxonomy" id="10228"/>
    <lineage>
        <taxon>Eukaryota</taxon>
        <taxon>Metazoa</taxon>
        <taxon>Placozoa</taxon>
        <taxon>Uniplacotomia</taxon>
        <taxon>Trichoplacea</taxon>
        <taxon>Trichoplacidae</taxon>
        <taxon>Trichoplax</taxon>
    </lineage>
</organism>
<protein>
    <recommendedName>
        <fullName evidence="3">Protein kinase domain-containing protein</fullName>
    </recommendedName>
</protein>
<dbReference type="EMBL" id="DS985265">
    <property type="protein sequence ID" value="EDV19918.1"/>
    <property type="molecule type" value="Genomic_DNA"/>
</dbReference>
<dbReference type="InterPro" id="IPR011009">
    <property type="entry name" value="Kinase-like_dom_sf"/>
</dbReference>
<sequence length="271" mass="31372">MLMDNDKNIKNFFPESLRNEKISIISTSSTTEIKYNFKLRLIDLSHKNCKLGWLKCYDRKDRNLWEKEKQFYYDIALRNWHISNIVECIWFEGGNKYKVQDGERFGAEIHNRLLICYALPGEDIGILSDLISSQSDFLTPESVIQIVKDIEVAFNSLKFHSIIYGNIHMDAIFIALLSQGKKITALLGDFSSTQIFDDAMPYPNFADLQMNDYSNMKQLCDALLAYCKFKILEDMTTTDNSLHINNVAISYSSSDWKTAQDWDLVYVNVDS</sequence>
<dbReference type="CTD" id="6758873"/>
<keyword evidence="2" id="KW-1185">Reference proteome</keyword>
<evidence type="ECO:0000313" key="2">
    <source>
        <dbReference type="Proteomes" id="UP000009022"/>
    </source>
</evidence>
<dbReference type="SUPFAM" id="SSF56112">
    <property type="entry name" value="Protein kinase-like (PK-like)"/>
    <property type="match status" value="1"/>
</dbReference>
<dbReference type="HOGENOM" id="CLU_1027896_0_0_1"/>
<dbReference type="PhylomeDB" id="B3SBP1"/>
<dbReference type="AlphaFoldDB" id="B3SBP1"/>
<name>B3SBP1_TRIAD</name>
<dbReference type="InParanoid" id="B3SBP1"/>
<accession>B3SBP1</accession>
<dbReference type="RefSeq" id="XP_002117660.1">
    <property type="nucleotide sequence ID" value="XM_002117624.1"/>
</dbReference>
<evidence type="ECO:0000313" key="1">
    <source>
        <dbReference type="EMBL" id="EDV19918.1"/>
    </source>
</evidence>
<dbReference type="Proteomes" id="UP000009022">
    <property type="component" value="Unassembled WGS sequence"/>
</dbReference>
<proteinExistence type="predicted"/>